<dbReference type="RefSeq" id="WP_113849230.1">
    <property type="nucleotide sequence ID" value="NZ_CP050485.1"/>
</dbReference>
<sequence>MELKYRALKIFKNLKTFFKGIKQKPSSIVLALLTLLLGMPFFQEWLVKISFVNYLYIFFILIVFVWDIQGQGDQIEKHEHKIDELTTDNNEMEEYNEMLLSSLASLPTDFLELVFKELCFNSSERISLYTFRENSFVIAGRYASVRPLMTQGRQSYPEGEGYIGKAWRCPDSSDTYYKDGLPDYEQEQELYIETVKTETGLKKGVIKTLTMHSRSYYVKLIRDHGNPIGIIVLESNQPKFPKKKDEITNILDGMSGNHLATLIKVNEQANGGKFNAK</sequence>
<evidence type="ECO:0000313" key="1">
    <source>
        <dbReference type="EMBL" id="QOG28464.1"/>
    </source>
</evidence>
<name>A0A366U8T6_ENTGA</name>
<accession>A0A366U8T6</accession>
<proteinExistence type="predicted"/>
<dbReference type="AlphaFoldDB" id="A0A366U8T6"/>
<protein>
    <submittedName>
        <fullName evidence="1">Uncharacterized protein</fullName>
    </submittedName>
</protein>
<reference evidence="1 2" key="1">
    <citation type="submission" date="2020-03" db="EMBL/GenBank/DDBJ databases">
        <title>Characterization of ganglioside-mimicking enterococci.</title>
        <authorList>
            <person name="Patry R.T."/>
            <person name="Nothaft H."/>
            <person name="Bridger R."/>
            <person name="Shajahan A."/>
            <person name="Huynh S."/>
            <person name="Sanchez S."/>
            <person name="Azadi P."/>
            <person name="Cooper K."/>
            <person name="Miller W.G."/>
            <person name="Parker C.T."/>
            <person name="Wells L."/>
            <person name="Szymanski C.M."/>
        </authorList>
    </citation>
    <scope>NUCLEOTIDE SEQUENCE [LARGE SCALE GENOMIC DNA]</scope>
    <source>
        <strain evidence="1 2">EGM181</strain>
    </source>
</reference>
<organism evidence="1 2">
    <name type="scientific">Enterococcus gallinarum</name>
    <dbReference type="NCBI Taxonomy" id="1353"/>
    <lineage>
        <taxon>Bacteria</taxon>
        <taxon>Bacillati</taxon>
        <taxon>Bacillota</taxon>
        <taxon>Bacilli</taxon>
        <taxon>Lactobacillales</taxon>
        <taxon>Enterococcaceae</taxon>
        <taxon>Enterococcus</taxon>
    </lineage>
</organism>
<gene>
    <name evidence="1" type="ORF">EGM181_14970</name>
</gene>
<dbReference type="Proteomes" id="UP000516696">
    <property type="component" value="Chromosome"/>
</dbReference>
<evidence type="ECO:0000313" key="2">
    <source>
        <dbReference type="Proteomes" id="UP000516696"/>
    </source>
</evidence>
<dbReference type="EMBL" id="CP050485">
    <property type="protein sequence ID" value="QOG28464.1"/>
    <property type="molecule type" value="Genomic_DNA"/>
</dbReference>